<dbReference type="Proteomes" id="UP001141806">
    <property type="component" value="Unassembled WGS sequence"/>
</dbReference>
<evidence type="ECO:0000256" key="1">
    <source>
        <dbReference type="SAM" id="MobiDB-lite"/>
    </source>
</evidence>
<name>A0A9Q0QUQ8_9MAGN</name>
<protein>
    <submittedName>
        <fullName evidence="2">Uncharacterized protein</fullName>
    </submittedName>
</protein>
<dbReference type="EMBL" id="JAMYWD010000004">
    <property type="protein sequence ID" value="KAJ4972510.1"/>
    <property type="molecule type" value="Genomic_DNA"/>
</dbReference>
<feature type="compositionally biased region" description="Basic and acidic residues" evidence="1">
    <location>
        <begin position="1"/>
        <end position="40"/>
    </location>
</feature>
<gene>
    <name evidence="2" type="ORF">NE237_005684</name>
</gene>
<sequence>MQSWSRGRESREGLHNKMKKPLDRVKAREKGKEKECKNEREGEEDYDEAWTRIGRGGRDRRLRKGELDEESIDHRRPSTVKESGEVAVNCGWKIALDGDQLIVVVGFCDGVDEAVIADMDIWSI</sequence>
<evidence type="ECO:0000313" key="2">
    <source>
        <dbReference type="EMBL" id="KAJ4972510.1"/>
    </source>
</evidence>
<feature type="region of interest" description="Disordered" evidence="1">
    <location>
        <begin position="1"/>
        <end position="43"/>
    </location>
</feature>
<keyword evidence="3" id="KW-1185">Reference proteome</keyword>
<comment type="caution">
    <text evidence="2">The sequence shown here is derived from an EMBL/GenBank/DDBJ whole genome shotgun (WGS) entry which is preliminary data.</text>
</comment>
<accession>A0A9Q0QUQ8</accession>
<proteinExistence type="predicted"/>
<evidence type="ECO:0000313" key="3">
    <source>
        <dbReference type="Proteomes" id="UP001141806"/>
    </source>
</evidence>
<reference evidence="2" key="1">
    <citation type="journal article" date="2023" name="Plant J.">
        <title>The genome of the king protea, Protea cynaroides.</title>
        <authorList>
            <person name="Chang J."/>
            <person name="Duong T.A."/>
            <person name="Schoeman C."/>
            <person name="Ma X."/>
            <person name="Roodt D."/>
            <person name="Barker N."/>
            <person name="Li Z."/>
            <person name="Van de Peer Y."/>
            <person name="Mizrachi E."/>
        </authorList>
    </citation>
    <scope>NUCLEOTIDE SEQUENCE</scope>
    <source>
        <tissue evidence="2">Young leaves</tissue>
    </source>
</reference>
<dbReference type="AlphaFoldDB" id="A0A9Q0QUQ8"/>
<organism evidence="2 3">
    <name type="scientific">Protea cynaroides</name>
    <dbReference type="NCBI Taxonomy" id="273540"/>
    <lineage>
        <taxon>Eukaryota</taxon>
        <taxon>Viridiplantae</taxon>
        <taxon>Streptophyta</taxon>
        <taxon>Embryophyta</taxon>
        <taxon>Tracheophyta</taxon>
        <taxon>Spermatophyta</taxon>
        <taxon>Magnoliopsida</taxon>
        <taxon>Proteales</taxon>
        <taxon>Proteaceae</taxon>
        <taxon>Protea</taxon>
    </lineage>
</organism>